<name>A0A841AFM4_9MICO</name>
<protein>
    <submittedName>
        <fullName evidence="3">Chorismate mutase</fullName>
    </submittedName>
</protein>
<accession>A0A841AFM4</accession>
<feature type="compositionally biased region" description="Low complexity" evidence="2">
    <location>
        <begin position="349"/>
        <end position="359"/>
    </location>
</feature>
<evidence type="ECO:0000256" key="2">
    <source>
        <dbReference type="SAM" id="MobiDB-lite"/>
    </source>
</evidence>
<reference evidence="3 4" key="1">
    <citation type="submission" date="2020-08" db="EMBL/GenBank/DDBJ databases">
        <title>Sequencing the genomes of 1000 actinobacteria strains.</title>
        <authorList>
            <person name="Klenk H.-P."/>
        </authorList>
    </citation>
    <scope>NUCLEOTIDE SEQUENCE [LARGE SCALE GENOMIC DNA]</scope>
    <source>
        <strain evidence="3 4">DSM 28796</strain>
    </source>
</reference>
<feature type="region of interest" description="Disordered" evidence="2">
    <location>
        <begin position="349"/>
        <end position="369"/>
    </location>
</feature>
<keyword evidence="1" id="KW-0175">Coiled coil</keyword>
<gene>
    <name evidence="3" type="ORF">HNR70_001727</name>
</gene>
<dbReference type="AlphaFoldDB" id="A0A841AFM4"/>
<feature type="coiled-coil region" evidence="1">
    <location>
        <begin position="395"/>
        <end position="467"/>
    </location>
</feature>
<sequence>MSIGYRSILQLEDSADAVRVAEEQMHDWLRGKLRGRFRSIERADWDGPGVHELGERARLTVLEDSSHDGRRRRELLEFVEDNGNGVWTTRVYAMNAPDARRYRQTIWIESEGRGRNGESVVPSPPRIVRNTLETIPAFDGAVPILPESTMVRGEDAEALFDHITDQERSLSLVIASPIPNVGDERWRRAVDTITKETIGCASFFVLDQEAHRLLNERLGAAHSLPLGALRTFVPGVALDDRLDARRHRVLTTWAVLRGLVEVPATSKKSERLIFDDRTKRLVSVSPRLQLLEKELPGDLSRATRLLQRQRLVIAEELPAAETTAPSTPVIVPAPSTPAAVPEVVAASEPAAPEVTETAPEPTPTPIAAPRAPWMDRLTALVRRILGRETLDDQALQALSERFERQEAAVRKAQETTGALQSEREKLEDQVAELKAHLETERFERAVAESERQDAERKTRQLEAWRAQRPDHYEFIEKPADLWETDPVSVVNIVERLTDEEGFEEVRKYVSLTDWERTLDDAGEIDLIDRSSLYATSFWEYVLVLMDFAKEVDEHGFRGNVHTYLGGADRVVGRKCPQARHRPNESQSVQNNAKWRKERTFTVPTELDPSGKLFMTAHFAPTNRDQNAPRMYYAMGKKDGRTHAYIGYIGTHLTNTKTN</sequence>
<dbReference type="RefSeq" id="WP_184325307.1">
    <property type="nucleotide sequence ID" value="NZ_JACHLZ010000001.1"/>
</dbReference>
<evidence type="ECO:0000313" key="3">
    <source>
        <dbReference type="EMBL" id="MBB5831914.1"/>
    </source>
</evidence>
<proteinExistence type="predicted"/>
<evidence type="ECO:0000313" key="4">
    <source>
        <dbReference type="Proteomes" id="UP000588158"/>
    </source>
</evidence>
<dbReference type="Proteomes" id="UP000588158">
    <property type="component" value="Unassembled WGS sequence"/>
</dbReference>
<dbReference type="EMBL" id="JACHLZ010000001">
    <property type="protein sequence ID" value="MBB5831914.1"/>
    <property type="molecule type" value="Genomic_DNA"/>
</dbReference>
<comment type="caution">
    <text evidence="3">The sequence shown here is derived from an EMBL/GenBank/DDBJ whole genome shotgun (WGS) entry which is preliminary data.</text>
</comment>
<organism evidence="3 4">
    <name type="scientific">Brachybacterium aquaticum</name>
    <dbReference type="NCBI Taxonomy" id="1432564"/>
    <lineage>
        <taxon>Bacteria</taxon>
        <taxon>Bacillati</taxon>
        <taxon>Actinomycetota</taxon>
        <taxon>Actinomycetes</taxon>
        <taxon>Micrococcales</taxon>
        <taxon>Dermabacteraceae</taxon>
        <taxon>Brachybacterium</taxon>
    </lineage>
</organism>
<keyword evidence="4" id="KW-1185">Reference proteome</keyword>
<evidence type="ECO:0000256" key="1">
    <source>
        <dbReference type="SAM" id="Coils"/>
    </source>
</evidence>